<dbReference type="AlphaFoldDB" id="A0A6V8LUK5"/>
<reference evidence="2 3" key="2">
    <citation type="submission" date="2020-05" db="EMBL/GenBank/DDBJ databases">
        <title>Draft genome sequence of Desulfovibrio sp. strainFSS-1.</title>
        <authorList>
            <person name="Shimoshige H."/>
            <person name="Kobayashi H."/>
            <person name="Maekawa T."/>
        </authorList>
    </citation>
    <scope>NUCLEOTIDE SEQUENCE [LARGE SCALE GENOMIC DNA]</scope>
    <source>
        <strain evidence="2 3">SIID29052-01</strain>
    </source>
</reference>
<keyword evidence="1" id="KW-0472">Membrane</keyword>
<reference evidence="2 3" key="1">
    <citation type="submission" date="2020-04" db="EMBL/GenBank/DDBJ databases">
        <authorList>
            <consortium name="Desulfovibrio sp. FSS-1 genome sequencing consortium"/>
            <person name="Shimoshige H."/>
            <person name="Kobayashi H."/>
            <person name="Maekawa T."/>
        </authorList>
    </citation>
    <scope>NUCLEOTIDE SEQUENCE [LARGE SCALE GENOMIC DNA]</scope>
    <source>
        <strain evidence="2 3">SIID29052-01</strain>
    </source>
</reference>
<comment type="caution">
    <text evidence="2">The sequence shown here is derived from an EMBL/GenBank/DDBJ whole genome shotgun (WGS) entry which is preliminary data.</text>
</comment>
<accession>A0A6V8LUK5</accession>
<gene>
    <name evidence="2" type="ORF">NNJEOMEG_03957</name>
</gene>
<keyword evidence="3" id="KW-1185">Reference proteome</keyword>
<keyword evidence="1" id="KW-0812">Transmembrane</keyword>
<keyword evidence="1" id="KW-1133">Transmembrane helix</keyword>
<dbReference type="EMBL" id="BLTE01000032">
    <property type="protein sequence ID" value="GFK96083.1"/>
    <property type="molecule type" value="Genomic_DNA"/>
</dbReference>
<proteinExistence type="predicted"/>
<name>A0A6V8LUK5_9BACT</name>
<sequence>MNCCKHMIGTLFVSLAIQGGLYLYCLETLAH</sequence>
<dbReference type="Proteomes" id="UP000494245">
    <property type="component" value="Unassembled WGS sequence"/>
</dbReference>
<evidence type="ECO:0000313" key="3">
    <source>
        <dbReference type="Proteomes" id="UP000494245"/>
    </source>
</evidence>
<protein>
    <submittedName>
        <fullName evidence="2">Uncharacterized protein</fullName>
    </submittedName>
</protein>
<evidence type="ECO:0000256" key="1">
    <source>
        <dbReference type="SAM" id="Phobius"/>
    </source>
</evidence>
<feature type="transmembrane region" description="Helical" evidence="1">
    <location>
        <begin position="6"/>
        <end position="26"/>
    </location>
</feature>
<evidence type="ECO:0000313" key="2">
    <source>
        <dbReference type="EMBL" id="GFK96083.1"/>
    </source>
</evidence>
<organism evidence="2 3">
    <name type="scientific">Fundidesulfovibrio magnetotacticus</name>
    <dbReference type="NCBI Taxonomy" id="2730080"/>
    <lineage>
        <taxon>Bacteria</taxon>
        <taxon>Pseudomonadati</taxon>
        <taxon>Thermodesulfobacteriota</taxon>
        <taxon>Desulfovibrionia</taxon>
        <taxon>Desulfovibrionales</taxon>
        <taxon>Desulfovibrionaceae</taxon>
        <taxon>Fundidesulfovibrio</taxon>
    </lineage>
</organism>